<dbReference type="EMBL" id="WCGB01000005">
    <property type="protein sequence ID" value="NRN90960.1"/>
    <property type="molecule type" value="Genomic_DNA"/>
</dbReference>
<reference evidence="1" key="1">
    <citation type="submission" date="2019-09" db="EMBL/GenBank/DDBJ databases">
        <title>Comparative genomic analysis of Lactobacillus helveticus.</title>
        <authorList>
            <person name="Zhang H."/>
            <person name="Chen Y."/>
            <person name="Zhong Z."/>
        </authorList>
    </citation>
    <scope>NUCLEOTIDE SEQUENCE</scope>
    <source>
        <strain evidence="1">IMAU50013</strain>
    </source>
</reference>
<name>A0A9Q5C2B8_LACHE</name>
<accession>A0A9Q5C2B8</accession>
<gene>
    <name evidence="1" type="ORF">IMAU50013_00486</name>
</gene>
<evidence type="ECO:0000313" key="1">
    <source>
        <dbReference type="EMBL" id="NRN90960.1"/>
    </source>
</evidence>
<dbReference type="AlphaFoldDB" id="A0A9Q5C2B8"/>
<comment type="caution">
    <text evidence="1">The sequence shown here is derived from an EMBL/GenBank/DDBJ whole genome shotgun (WGS) entry which is preliminary data.</text>
</comment>
<proteinExistence type="predicted"/>
<evidence type="ECO:0000313" key="2">
    <source>
        <dbReference type="Proteomes" id="UP000601587"/>
    </source>
</evidence>
<protein>
    <submittedName>
        <fullName evidence="1">Uncharacterized protein</fullName>
    </submittedName>
</protein>
<organism evidence="1 2">
    <name type="scientific">Lactobacillus helveticus</name>
    <name type="common">Lactobacillus suntoryeus</name>
    <dbReference type="NCBI Taxonomy" id="1587"/>
    <lineage>
        <taxon>Bacteria</taxon>
        <taxon>Bacillati</taxon>
        <taxon>Bacillota</taxon>
        <taxon>Bacilli</taxon>
        <taxon>Lactobacillales</taxon>
        <taxon>Lactobacillaceae</taxon>
        <taxon>Lactobacillus</taxon>
    </lineage>
</organism>
<sequence length="277" mass="30069">MVDLYADGSKLALAKDVANENLAYGIPFVVNNSSETFDGSTQSTTNSATSDNDNWHYFSFRVVPSFKKGDAITISAIGYLTGKQVKDGNYKATIYNIDLSTCYDDTADSNFLKSGQLSSKTFIANADSDPNNPPILMFYTGIAGSCGGNTLTIKNVKAEKSSIATPWISSIKDIAKQSDITSLQDKIKNLFSAKSSPLIDNTNDLNTVPLGIVRSFGSKPQNAPKDFRQWAIYLTIAMDEAETTLAQLGIDSDGNIFGRTKGGTPSKWNEWFAISQR</sequence>
<dbReference type="Proteomes" id="UP000601587">
    <property type="component" value="Unassembled WGS sequence"/>
</dbReference>